<dbReference type="InterPro" id="IPR050164">
    <property type="entry name" value="Peptidase_C19"/>
</dbReference>
<dbReference type="Proteomes" id="UP000799440">
    <property type="component" value="Unassembled WGS sequence"/>
</dbReference>
<dbReference type="GO" id="GO:0005829">
    <property type="term" value="C:cytosol"/>
    <property type="evidence" value="ECO:0007669"/>
    <property type="project" value="TreeGrafter"/>
</dbReference>
<keyword evidence="5" id="KW-1185">Reference proteome</keyword>
<feature type="region of interest" description="Disordered" evidence="2">
    <location>
        <begin position="698"/>
        <end position="738"/>
    </location>
</feature>
<dbReference type="EMBL" id="MU006586">
    <property type="protein sequence ID" value="KAF2744838.1"/>
    <property type="molecule type" value="Genomic_DNA"/>
</dbReference>
<dbReference type="InterPro" id="IPR001394">
    <property type="entry name" value="Peptidase_C19_UCH"/>
</dbReference>
<evidence type="ECO:0000259" key="3">
    <source>
        <dbReference type="PROSITE" id="PS50235"/>
    </source>
</evidence>
<dbReference type="PANTHER" id="PTHR24006">
    <property type="entry name" value="UBIQUITIN CARBOXYL-TERMINAL HYDROLASE"/>
    <property type="match status" value="1"/>
</dbReference>
<feature type="compositionally biased region" description="Basic and acidic residues" evidence="2">
    <location>
        <begin position="222"/>
        <end position="234"/>
    </location>
</feature>
<evidence type="ECO:0000313" key="5">
    <source>
        <dbReference type="Proteomes" id="UP000799440"/>
    </source>
</evidence>
<dbReference type="GO" id="GO:0005634">
    <property type="term" value="C:nucleus"/>
    <property type="evidence" value="ECO:0007669"/>
    <property type="project" value="TreeGrafter"/>
</dbReference>
<dbReference type="GO" id="GO:0004843">
    <property type="term" value="F:cysteine-type deubiquitinase activity"/>
    <property type="evidence" value="ECO:0007669"/>
    <property type="project" value="InterPro"/>
</dbReference>
<evidence type="ECO:0000256" key="2">
    <source>
        <dbReference type="SAM" id="MobiDB-lite"/>
    </source>
</evidence>
<dbReference type="InterPro" id="IPR028889">
    <property type="entry name" value="USP"/>
</dbReference>
<evidence type="ECO:0000256" key="1">
    <source>
        <dbReference type="SAM" id="Coils"/>
    </source>
</evidence>
<organism evidence="4 5">
    <name type="scientific">Sporormia fimetaria CBS 119925</name>
    <dbReference type="NCBI Taxonomy" id="1340428"/>
    <lineage>
        <taxon>Eukaryota</taxon>
        <taxon>Fungi</taxon>
        <taxon>Dikarya</taxon>
        <taxon>Ascomycota</taxon>
        <taxon>Pezizomycotina</taxon>
        <taxon>Dothideomycetes</taxon>
        <taxon>Pleosporomycetidae</taxon>
        <taxon>Pleosporales</taxon>
        <taxon>Sporormiaceae</taxon>
        <taxon>Sporormia</taxon>
    </lineage>
</organism>
<dbReference type="PROSITE" id="PS50235">
    <property type="entry name" value="USP_3"/>
    <property type="match status" value="1"/>
</dbReference>
<sequence>MAQMVQLDQTFNEAINRAFNDVKDAKQIYDNIIGQLIQHNTANEKKIADCYLAATQGRNALAENEKIKAEKQHIISENRGLQEEIRRLSSEGHKVFTENQKLSSENQKLRAEIQKKQTRVVSPADTQKVVAEKHRILAESRSVQQECERKLCENQQVIDGLAMAIESVRTENERLLVENQRLTGENGRYATDFSSAAEQFEKLRRENDEVGRKCTTLVQENEALKRSRTTEKGPDSPITRSRGFPQLDSPRTPTAPWSSRTLEHNQPPRSPLTGVWNAEPAISNYTGVSHHFEPPTAISPPLSARAWQHGTTGGDANHRIQPDIPQIIVTGSESPDAEIERALVTMSPLPPQGKPQSIGNLGNSCFAGSTIQCLASIISPDWLLESLGDHVLRPLEELENEDPSQAVMTPLFKSLTNLLRDVRGQYNENNVRNPADLLSRLAQKAGNESMDGRRPQDAADWLNAIVIPWLAYGNRFAAQDGSVIPSGDPHPLIDRLFKIYHTYAMGCSCGRAPTNMQQDSDWVLRLQAHSPDDPTGHASGENARYHLTDLLERIKQGSLMEDYQCSACSQRNTTTKHFTGLTNLSEIFTLQFVRGVHLHASNTQSYLRYGVSLPETFELDHYTADQSRCTYAVRGVIKHHGDDIHDGHYVAYVQSADGMWWRCSDEEIESVPNGIEGVNNAPGATYLTFCKRLPESPRVVGQSGESMRSMNRQRKTRGGAAATKNGRRDKPLPAAAATRARGVVRGKLDTGRVGKRTNRKDDRTTVRGIGNKMGISFGDLIR</sequence>
<feature type="region of interest" description="Disordered" evidence="2">
    <location>
        <begin position="221"/>
        <end position="271"/>
    </location>
</feature>
<gene>
    <name evidence="4" type="ORF">M011DRAFT_479588</name>
</gene>
<dbReference type="OrthoDB" id="4939498at2759"/>
<feature type="domain" description="USP" evidence="3">
    <location>
        <begin position="356"/>
        <end position="693"/>
    </location>
</feature>
<reference evidence="4" key="1">
    <citation type="journal article" date="2020" name="Stud. Mycol.">
        <title>101 Dothideomycetes genomes: a test case for predicting lifestyles and emergence of pathogens.</title>
        <authorList>
            <person name="Haridas S."/>
            <person name="Albert R."/>
            <person name="Binder M."/>
            <person name="Bloem J."/>
            <person name="Labutti K."/>
            <person name="Salamov A."/>
            <person name="Andreopoulos B."/>
            <person name="Baker S."/>
            <person name="Barry K."/>
            <person name="Bills G."/>
            <person name="Bluhm B."/>
            <person name="Cannon C."/>
            <person name="Castanera R."/>
            <person name="Culley D."/>
            <person name="Daum C."/>
            <person name="Ezra D."/>
            <person name="Gonzalez J."/>
            <person name="Henrissat B."/>
            <person name="Kuo A."/>
            <person name="Liang C."/>
            <person name="Lipzen A."/>
            <person name="Lutzoni F."/>
            <person name="Magnuson J."/>
            <person name="Mondo S."/>
            <person name="Nolan M."/>
            <person name="Ohm R."/>
            <person name="Pangilinan J."/>
            <person name="Park H.-J."/>
            <person name="Ramirez L."/>
            <person name="Alfaro M."/>
            <person name="Sun H."/>
            <person name="Tritt A."/>
            <person name="Yoshinaga Y."/>
            <person name="Zwiers L.-H."/>
            <person name="Turgeon B."/>
            <person name="Goodwin S."/>
            <person name="Spatafora J."/>
            <person name="Crous P."/>
            <person name="Grigoriev I."/>
        </authorList>
    </citation>
    <scope>NUCLEOTIDE SEQUENCE</scope>
    <source>
        <strain evidence="4">CBS 119925</strain>
    </source>
</reference>
<feature type="coiled-coil region" evidence="1">
    <location>
        <begin position="52"/>
        <end position="119"/>
    </location>
</feature>
<dbReference type="AlphaFoldDB" id="A0A6A6V2Q1"/>
<dbReference type="InterPro" id="IPR038765">
    <property type="entry name" value="Papain-like_cys_pep_sf"/>
</dbReference>
<dbReference type="SUPFAM" id="SSF54001">
    <property type="entry name" value="Cysteine proteinases"/>
    <property type="match status" value="1"/>
</dbReference>
<name>A0A6A6V2Q1_9PLEO</name>
<keyword evidence="1" id="KW-0175">Coiled coil</keyword>
<dbReference type="GO" id="GO:0016579">
    <property type="term" value="P:protein deubiquitination"/>
    <property type="evidence" value="ECO:0007669"/>
    <property type="project" value="InterPro"/>
</dbReference>
<dbReference type="Gene3D" id="3.90.70.10">
    <property type="entry name" value="Cysteine proteinases"/>
    <property type="match status" value="1"/>
</dbReference>
<evidence type="ECO:0000313" key="4">
    <source>
        <dbReference type="EMBL" id="KAF2744838.1"/>
    </source>
</evidence>
<protein>
    <submittedName>
        <fullName evidence="4">Cysteine proteinase</fullName>
    </submittedName>
</protein>
<feature type="compositionally biased region" description="Polar residues" evidence="2">
    <location>
        <begin position="249"/>
        <end position="260"/>
    </location>
</feature>
<proteinExistence type="predicted"/>
<dbReference type="Pfam" id="PF00443">
    <property type="entry name" value="UCH"/>
    <property type="match status" value="1"/>
</dbReference>
<accession>A0A6A6V2Q1</accession>
<dbReference type="CDD" id="cd02257">
    <property type="entry name" value="Peptidase_C19"/>
    <property type="match status" value="1"/>
</dbReference>